<evidence type="ECO:0000313" key="4">
    <source>
        <dbReference type="EMBL" id="CAL6014948.1"/>
    </source>
</evidence>
<protein>
    <submittedName>
        <fullName evidence="3">Titin-like</fullName>
    </submittedName>
</protein>
<evidence type="ECO:0000256" key="2">
    <source>
        <dbReference type="SAM" id="Phobius"/>
    </source>
</evidence>
<keyword evidence="2" id="KW-0472">Membrane</keyword>
<feature type="transmembrane region" description="Helical" evidence="2">
    <location>
        <begin position="206"/>
        <end position="227"/>
    </location>
</feature>
<gene>
    <name evidence="4" type="ORF">HINF_LOCUS24518</name>
    <name evidence="3" type="ORF">HINF_LOCUS25752</name>
</gene>
<evidence type="ECO:0000313" key="5">
    <source>
        <dbReference type="Proteomes" id="UP001642409"/>
    </source>
</evidence>
<proteinExistence type="predicted"/>
<feature type="transmembrane region" description="Helical" evidence="2">
    <location>
        <begin position="142"/>
        <end position="160"/>
    </location>
</feature>
<dbReference type="AlphaFoldDB" id="A0AA86PGY0"/>
<keyword evidence="2" id="KW-1133">Transmembrane helix</keyword>
<feature type="compositionally biased region" description="Basic and acidic residues" evidence="1">
    <location>
        <begin position="282"/>
        <end position="380"/>
    </location>
</feature>
<reference evidence="4 5" key="2">
    <citation type="submission" date="2024-07" db="EMBL/GenBank/DDBJ databases">
        <authorList>
            <person name="Akdeniz Z."/>
        </authorList>
    </citation>
    <scope>NUCLEOTIDE SEQUENCE [LARGE SCALE GENOMIC DNA]</scope>
</reference>
<accession>A0AA86PGY0</accession>
<name>A0AA86PGY0_9EUKA</name>
<dbReference type="EMBL" id="CAXDID020000071">
    <property type="protein sequence ID" value="CAL6014948.1"/>
    <property type="molecule type" value="Genomic_DNA"/>
</dbReference>
<dbReference type="EMBL" id="CATOUU010000653">
    <property type="protein sequence ID" value="CAI9938107.1"/>
    <property type="molecule type" value="Genomic_DNA"/>
</dbReference>
<dbReference type="Proteomes" id="UP001642409">
    <property type="component" value="Unassembled WGS sequence"/>
</dbReference>
<evidence type="ECO:0000256" key="1">
    <source>
        <dbReference type="SAM" id="MobiDB-lite"/>
    </source>
</evidence>
<evidence type="ECO:0000313" key="3">
    <source>
        <dbReference type="EMBL" id="CAI9938107.1"/>
    </source>
</evidence>
<feature type="region of interest" description="Disordered" evidence="1">
    <location>
        <begin position="282"/>
        <end position="455"/>
    </location>
</feature>
<feature type="transmembrane region" description="Helical" evidence="2">
    <location>
        <begin position="113"/>
        <end position="136"/>
    </location>
</feature>
<reference evidence="3" key="1">
    <citation type="submission" date="2023-06" db="EMBL/GenBank/DDBJ databases">
        <authorList>
            <person name="Kurt Z."/>
        </authorList>
    </citation>
    <scope>NUCLEOTIDE SEQUENCE</scope>
</reference>
<organism evidence="3">
    <name type="scientific">Hexamita inflata</name>
    <dbReference type="NCBI Taxonomy" id="28002"/>
    <lineage>
        <taxon>Eukaryota</taxon>
        <taxon>Metamonada</taxon>
        <taxon>Diplomonadida</taxon>
        <taxon>Hexamitidae</taxon>
        <taxon>Hexamitinae</taxon>
        <taxon>Hexamita</taxon>
    </lineage>
</organism>
<keyword evidence="5" id="KW-1185">Reference proteome</keyword>
<comment type="caution">
    <text evidence="3">The sequence shown here is derived from an EMBL/GenBank/DDBJ whole genome shotgun (WGS) entry which is preliminary data.</text>
</comment>
<feature type="transmembrane region" description="Helical" evidence="2">
    <location>
        <begin position="181"/>
        <end position="200"/>
    </location>
</feature>
<feature type="compositionally biased region" description="Basic and acidic residues" evidence="1">
    <location>
        <begin position="387"/>
        <end position="409"/>
    </location>
</feature>
<sequence length="455" mass="53148">MELMNSYSNNNESKKMKFEKSCGDDDYNLYQPQQFTRTPDKIQKPVQQLSLENSQTKAGTNFQIHNALEHSNGVPPQTIMNNSLHSLEMPEPVQKTKAESAFKFHYTPPSTSVLLQIILISTSFVQCLSYFLHLFFHSFTYSKFWFCLIIILLSLLTSLNQVKIIRLNFFIQKNLSIMNKIWFVVGFQAVLIQLFPYQFTDSQWRAVSVLQLLSIIGVVAEIVYLVVELKMNEKMMLTVDYEKAEKDVQNENVEVDELKNEIKEKKKKEAEEKKAALIKKNEEAKARKEQEAEKKKQAQAEKDQQKQVEEDLKLQKEAEAQQQKQLKEQQKQQDEEIAKQKKQEEALKQKQKEEADKKQKEGENKQEEEKRKWDEQRKQEAVNNQPKENEPSKPKELEKPNESKEEQKLKKANTMKVEKPIIAPATEPQMHKASTLAMKKKPNKDKESDSSDFEI</sequence>
<keyword evidence="2" id="KW-0812">Transmembrane</keyword>